<organism evidence="1 2">
    <name type="scientific">Naganishia vaughanmartiniae</name>
    <dbReference type="NCBI Taxonomy" id="1424756"/>
    <lineage>
        <taxon>Eukaryota</taxon>
        <taxon>Fungi</taxon>
        <taxon>Dikarya</taxon>
        <taxon>Basidiomycota</taxon>
        <taxon>Agaricomycotina</taxon>
        <taxon>Tremellomycetes</taxon>
        <taxon>Filobasidiales</taxon>
        <taxon>Filobasidiaceae</taxon>
        <taxon>Naganishia</taxon>
    </lineage>
</organism>
<dbReference type="EMBL" id="JASBWU010000013">
    <property type="protein sequence ID" value="KAJ9116880.1"/>
    <property type="molecule type" value="Genomic_DNA"/>
</dbReference>
<evidence type="ECO:0000313" key="2">
    <source>
        <dbReference type="Proteomes" id="UP001243375"/>
    </source>
</evidence>
<evidence type="ECO:0000313" key="1">
    <source>
        <dbReference type="EMBL" id="KAJ9116880.1"/>
    </source>
</evidence>
<proteinExistence type="predicted"/>
<name>A0ACC2X0F0_9TREE</name>
<keyword evidence="2" id="KW-1185">Reference proteome</keyword>
<reference evidence="1" key="1">
    <citation type="submission" date="2023-04" db="EMBL/GenBank/DDBJ databases">
        <title>Draft Genome sequencing of Naganishia species isolated from polar environments using Oxford Nanopore Technology.</title>
        <authorList>
            <person name="Leo P."/>
            <person name="Venkateswaran K."/>
        </authorList>
    </citation>
    <scope>NUCLEOTIDE SEQUENCE</scope>
    <source>
        <strain evidence="1">MNA-CCFEE 5425</strain>
    </source>
</reference>
<sequence length="1205" mass="133706">MVYATKKEGKAVLPSNSYLIKAIKQGNIFPEEQILFSYSANNVDVYHETSQTPFEVPNAALPSPLRATEPGRANAEVQGDVDVYNPLCLDEAMFVVGGPAVALKLVELASSPEELQSAITLLAECVKESWKASEEAERMRAYDILAGLLRLKMQDCMTLSVFKTLYHFLGINFEKAEHSTVFNSTAYKALALRFDLWARAPIEVLELYFAHFQHLLTVSRFKRFNVLHCLKKAGLVRKLLHALKANTFDSILNPQIIETLRIVLSNHWSIQDSAKPILSYLIASLCLNSATNNPMTNAGAHPSSTQATALSIYRILAQILEDPPHLMKLVAALPLHRVLIVILSSNPFTETVSTSFAIYRSAIAHSPDEQFEKKFSAEPKDAISQARNKRVFAIIFATLERLLQSSEEDTPVTPKPAYTRTRSSTSHISLPLVLVDEDDESTSSEKALESLLEAINDGMAHYPHFRDMISRDQVEAIVPTLADYISMSAVPVTVSKALLNNREQVEILLVSHVGTTGDPDPFAEAMGEAAKQAVEVAIAKNDIKHETHPPRAPDEDGDDDSEDTLVDVPEDDGKKRRIAGMLATGDAVEENISRVVGVDSLPGLLIIGKQNLYLFDGLAKTTSGEIIAADEAPADLFSIPSGTIAQVDVDDMQSHRWSYAEIVESNKRWYLFRDVAIEFLFADKRNFLCVLRNKKERQAVLQRISGKNDPNAIKQTALGTFLLDTVQRAMEKAGNELDSVTRRWQTREISNFAYLQVLNQFANRTPNDVTQYPVFPWVVADYTSPILNLAKPTTFRDLTLPMGALTPARREAATERYQQTESTGDPPFQFDRLFSSVAKAWASASEDNRGDALESDYVSRHIPAWIDLVFGCKQHDKDSFTCYHPLSYKNAIDLDAIENEAEKAASVGIIHNFGQTPYQIFKEPHPFRYMGGKTTLPVETRFGIAEHWPVLMRSALPVTESAFPIKTIVASISLESPPTVLPKNRIPFPEALNVNLHFGNLDKSIRKYHVSGRALNGSTAAIANTQFTIDALLRGHEGRIHHLAGSDTWSALVSCGDDGTAIVWDMNRKRFLHRLLVYPEEPIKCAAISETEGHIALMTDTHLHTYTLNGAHIASATFPPVAPATFSFGGAQQEQKKPTFCGGVSFFHREFSKDGLLFAVGLNNSVSLWRLCPGTFGEPAWSLKEQKRYPGPEGTWTVTAVRFIE</sequence>
<dbReference type="Proteomes" id="UP001243375">
    <property type="component" value="Unassembled WGS sequence"/>
</dbReference>
<gene>
    <name evidence="1" type="ORF">QFC22_004537</name>
</gene>
<protein>
    <submittedName>
        <fullName evidence="1">Uncharacterized protein</fullName>
    </submittedName>
</protein>
<comment type="caution">
    <text evidence="1">The sequence shown here is derived from an EMBL/GenBank/DDBJ whole genome shotgun (WGS) entry which is preliminary data.</text>
</comment>
<accession>A0ACC2X0F0</accession>